<gene>
    <name evidence="1" type="ORF">JEQ12_014973</name>
</gene>
<comment type="caution">
    <text evidence="1">The sequence shown here is derived from an EMBL/GenBank/DDBJ whole genome shotgun (WGS) entry which is preliminary data.</text>
</comment>
<evidence type="ECO:0000313" key="1">
    <source>
        <dbReference type="EMBL" id="KAG5212544.1"/>
    </source>
</evidence>
<dbReference type="AlphaFoldDB" id="A0A836A8W8"/>
<name>A0A836A8W8_SHEEP</name>
<organism evidence="1 2">
    <name type="scientific">Ovis aries</name>
    <name type="common">Sheep</name>
    <dbReference type="NCBI Taxonomy" id="9940"/>
    <lineage>
        <taxon>Eukaryota</taxon>
        <taxon>Metazoa</taxon>
        <taxon>Chordata</taxon>
        <taxon>Craniata</taxon>
        <taxon>Vertebrata</taxon>
        <taxon>Euteleostomi</taxon>
        <taxon>Mammalia</taxon>
        <taxon>Eutheria</taxon>
        <taxon>Laurasiatheria</taxon>
        <taxon>Artiodactyla</taxon>
        <taxon>Ruminantia</taxon>
        <taxon>Pecora</taxon>
        <taxon>Bovidae</taxon>
        <taxon>Caprinae</taxon>
        <taxon>Ovis</taxon>
    </lineage>
</organism>
<evidence type="ECO:0000313" key="2">
    <source>
        <dbReference type="Proteomes" id="UP000664991"/>
    </source>
</evidence>
<sequence>MPSRLPCGDSFGASVHHSSEYAAIAVDSVPGIASNSLVQKCGTISKDGLQASSCEVPFPWCLFADQLSKVAFSEAFFPMQGMWVRSLVEELRSHVPHS</sequence>
<proteinExistence type="predicted"/>
<dbReference type="EMBL" id="JAEMGP010000003">
    <property type="protein sequence ID" value="KAG5212544.1"/>
    <property type="molecule type" value="Genomic_DNA"/>
</dbReference>
<reference evidence="1 2" key="1">
    <citation type="submission" date="2020-12" db="EMBL/GenBank/DDBJ databases">
        <title>De novo assembly of Tibetan sheep genome.</title>
        <authorList>
            <person name="Li X."/>
        </authorList>
    </citation>
    <scope>NUCLEOTIDE SEQUENCE [LARGE SCALE GENOMIC DNA]</scope>
    <source>
        <tissue evidence="1">Heart</tissue>
    </source>
</reference>
<protein>
    <submittedName>
        <fullName evidence="1">Uncharacterized protein</fullName>
    </submittedName>
</protein>
<dbReference type="Proteomes" id="UP000664991">
    <property type="component" value="Unassembled WGS sequence"/>
</dbReference>
<accession>A0A836A8W8</accession>